<evidence type="ECO:0000256" key="1">
    <source>
        <dbReference type="SAM" id="Phobius"/>
    </source>
</evidence>
<dbReference type="RefSeq" id="WP_353567637.1">
    <property type="nucleotide sequence ID" value="NZ_BAABRI010000015.1"/>
</dbReference>
<comment type="caution">
    <text evidence="2">The sequence shown here is derived from an EMBL/GenBank/DDBJ whole genome shotgun (WGS) entry which is preliminary data.</text>
</comment>
<dbReference type="EMBL" id="BAABRI010000015">
    <property type="protein sequence ID" value="GAA5483525.1"/>
    <property type="molecule type" value="Genomic_DNA"/>
</dbReference>
<organism evidence="2 3">
    <name type="scientific">Haloferula sargassicola</name>
    <dbReference type="NCBI Taxonomy" id="490096"/>
    <lineage>
        <taxon>Bacteria</taxon>
        <taxon>Pseudomonadati</taxon>
        <taxon>Verrucomicrobiota</taxon>
        <taxon>Verrucomicrobiia</taxon>
        <taxon>Verrucomicrobiales</taxon>
        <taxon>Verrucomicrobiaceae</taxon>
        <taxon>Haloferula</taxon>
    </lineage>
</organism>
<feature type="transmembrane region" description="Helical" evidence="1">
    <location>
        <begin position="59"/>
        <end position="81"/>
    </location>
</feature>
<evidence type="ECO:0000313" key="3">
    <source>
        <dbReference type="Proteomes" id="UP001476282"/>
    </source>
</evidence>
<gene>
    <name evidence="2" type="ORF">Hsar01_02758</name>
</gene>
<accession>A0ABP9UPN6</accession>
<sequence>MPKDPSQWEIDKAVAAGILADRGKRRLFLGGFAVAMIAMLIFGLFAIDEWLAESILRFAVYWAACGALCLFVLLFALFDALSVIREEKERS</sequence>
<dbReference type="Proteomes" id="UP001476282">
    <property type="component" value="Unassembled WGS sequence"/>
</dbReference>
<proteinExistence type="predicted"/>
<feature type="transmembrane region" description="Helical" evidence="1">
    <location>
        <begin position="27"/>
        <end position="47"/>
    </location>
</feature>
<name>A0ABP9UPN6_9BACT</name>
<protein>
    <submittedName>
        <fullName evidence="2">Uncharacterized protein</fullName>
    </submittedName>
</protein>
<reference evidence="2 3" key="1">
    <citation type="submission" date="2024-02" db="EMBL/GenBank/DDBJ databases">
        <title>Haloferula sargassicola NBRC 104335.</title>
        <authorList>
            <person name="Ichikawa N."/>
            <person name="Katano-Makiyama Y."/>
            <person name="Hidaka K."/>
        </authorList>
    </citation>
    <scope>NUCLEOTIDE SEQUENCE [LARGE SCALE GENOMIC DNA]</scope>
    <source>
        <strain evidence="2 3">NBRC 104335</strain>
    </source>
</reference>
<keyword evidence="1" id="KW-0812">Transmembrane</keyword>
<keyword evidence="1" id="KW-1133">Transmembrane helix</keyword>
<keyword evidence="3" id="KW-1185">Reference proteome</keyword>
<keyword evidence="1" id="KW-0472">Membrane</keyword>
<evidence type="ECO:0000313" key="2">
    <source>
        <dbReference type="EMBL" id="GAA5483525.1"/>
    </source>
</evidence>